<evidence type="ECO:0000259" key="1">
    <source>
        <dbReference type="Pfam" id="PF23635"/>
    </source>
</evidence>
<reference evidence="2" key="2">
    <citation type="journal article" date="2015" name="Data Brief">
        <title>Shoot transcriptome of the giant reed, Arundo donax.</title>
        <authorList>
            <person name="Barrero R.A."/>
            <person name="Guerrero F.D."/>
            <person name="Moolhuijzen P."/>
            <person name="Goolsby J.A."/>
            <person name="Tidwell J."/>
            <person name="Bellgard S.E."/>
            <person name="Bellgard M.I."/>
        </authorList>
    </citation>
    <scope>NUCLEOTIDE SEQUENCE</scope>
    <source>
        <tissue evidence="2">Shoot tissue taken approximately 20 cm above the soil surface</tissue>
    </source>
</reference>
<organism evidence="2">
    <name type="scientific">Arundo donax</name>
    <name type="common">Giant reed</name>
    <name type="synonym">Donax arundinaceus</name>
    <dbReference type="NCBI Taxonomy" id="35708"/>
    <lineage>
        <taxon>Eukaryota</taxon>
        <taxon>Viridiplantae</taxon>
        <taxon>Streptophyta</taxon>
        <taxon>Embryophyta</taxon>
        <taxon>Tracheophyta</taxon>
        <taxon>Spermatophyta</taxon>
        <taxon>Magnoliopsida</taxon>
        <taxon>Liliopsida</taxon>
        <taxon>Poales</taxon>
        <taxon>Poaceae</taxon>
        <taxon>PACMAD clade</taxon>
        <taxon>Arundinoideae</taxon>
        <taxon>Arundineae</taxon>
        <taxon>Arundo</taxon>
    </lineage>
</organism>
<dbReference type="AlphaFoldDB" id="A0A0A9B791"/>
<feature type="domain" description="F-box protein AT5G49610-like beta-propeller" evidence="1">
    <location>
        <begin position="4"/>
        <end position="145"/>
    </location>
</feature>
<evidence type="ECO:0000313" key="2">
    <source>
        <dbReference type="EMBL" id="JAD55147.1"/>
    </source>
</evidence>
<dbReference type="EMBL" id="GBRH01242748">
    <property type="protein sequence ID" value="JAD55147.1"/>
    <property type="molecule type" value="Transcribed_RNA"/>
</dbReference>
<dbReference type="InterPro" id="IPR056594">
    <property type="entry name" value="AT5G49610-like_b-prop"/>
</dbReference>
<dbReference type="PANTHER" id="PTHR33186:SF15">
    <property type="entry name" value="OS06G0249850 PROTEIN"/>
    <property type="match status" value="1"/>
</dbReference>
<sequence>MLGGALYFICEPGTRILEFDLGQQELSLISLQSACKDWHIALMTGEDGGLGFATVLRFRLHMWSREAGLDGDAGWSQRRVIELDVLIHDRGLSIPPTVLAVADSVGVIFVHAIGGLFTVDLKSGRVRKLSEGYQRYVICDIVPCINFCIPALGAASTYEGPRRGASSAKKKHKVNG</sequence>
<accession>A0A0A9B791</accession>
<protein>
    <recommendedName>
        <fullName evidence="1">F-box protein AT5G49610-like beta-propeller domain-containing protein</fullName>
    </recommendedName>
</protein>
<reference evidence="2" key="1">
    <citation type="submission" date="2014-09" db="EMBL/GenBank/DDBJ databases">
        <authorList>
            <person name="Magalhaes I.L.F."/>
            <person name="Oliveira U."/>
            <person name="Santos F.R."/>
            <person name="Vidigal T.H.D.A."/>
            <person name="Brescovit A.D."/>
            <person name="Santos A.J."/>
        </authorList>
    </citation>
    <scope>NUCLEOTIDE SEQUENCE</scope>
    <source>
        <tissue evidence="2">Shoot tissue taken approximately 20 cm above the soil surface</tissue>
    </source>
</reference>
<proteinExistence type="predicted"/>
<dbReference type="Pfam" id="PF23635">
    <property type="entry name" value="Beta-prop_AT5G49610-like"/>
    <property type="match status" value="1"/>
</dbReference>
<dbReference type="PANTHER" id="PTHR33186">
    <property type="entry name" value="OS10G0136150 PROTEIN-RELATED"/>
    <property type="match status" value="1"/>
</dbReference>
<name>A0A0A9B791_ARUDO</name>